<dbReference type="HOGENOM" id="CLU_117675_0_0_12"/>
<keyword evidence="1" id="KW-0732">Signal</keyword>
<feature type="chain" id="PRO_5003685865" description="Outer membrane protein beta-barrel domain-containing protein" evidence="1">
    <location>
        <begin position="26"/>
        <end position="201"/>
    </location>
</feature>
<reference evidence="2 3" key="1">
    <citation type="submission" date="2012-06" db="EMBL/GenBank/DDBJ databases">
        <title>The complete chromosome of genome of Turneriella parva DSM 21527.</title>
        <authorList>
            <consortium name="US DOE Joint Genome Institute (JGI-PGF)"/>
            <person name="Lucas S."/>
            <person name="Han J."/>
            <person name="Lapidus A."/>
            <person name="Bruce D."/>
            <person name="Goodwin L."/>
            <person name="Pitluck S."/>
            <person name="Peters L."/>
            <person name="Kyrpides N."/>
            <person name="Mavromatis K."/>
            <person name="Ivanova N."/>
            <person name="Mikhailova N."/>
            <person name="Chertkov O."/>
            <person name="Detter J.C."/>
            <person name="Tapia R."/>
            <person name="Han C."/>
            <person name="Land M."/>
            <person name="Hauser L."/>
            <person name="Markowitz V."/>
            <person name="Cheng J.-F."/>
            <person name="Hugenholtz P."/>
            <person name="Woyke T."/>
            <person name="Wu D."/>
            <person name="Gronow S."/>
            <person name="Wellnitz S."/>
            <person name="Brambilla E."/>
            <person name="Klenk H.-P."/>
            <person name="Eisen J.A."/>
        </authorList>
    </citation>
    <scope>NUCLEOTIDE SEQUENCE [LARGE SCALE GENOMIC DNA]</scope>
    <source>
        <strain evidence="3">ATCC BAA-1111 / DSM 21527 / NCTC 11395 / H</strain>
    </source>
</reference>
<dbReference type="AlphaFoldDB" id="I4B414"/>
<dbReference type="SUPFAM" id="SSF56925">
    <property type="entry name" value="OMPA-like"/>
    <property type="match status" value="1"/>
</dbReference>
<dbReference type="KEGG" id="tpx:Turpa_1373"/>
<gene>
    <name evidence="2" type="ordered locus">Turpa_1373</name>
</gene>
<evidence type="ECO:0008006" key="4">
    <source>
        <dbReference type="Google" id="ProtNLM"/>
    </source>
</evidence>
<proteinExistence type="predicted"/>
<evidence type="ECO:0000313" key="2">
    <source>
        <dbReference type="EMBL" id="AFM12021.1"/>
    </source>
</evidence>
<dbReference type="RefSeq" id="WP_014802535.1">
    <property type="nucleotide sequence ID" value="NC_018020.1"/>
</dbReference>
<dbReference type="InterPro" id="IPR011250">
    <property type="entry name" value="OMP/PagP_B-barrel"/>
</dbReference>
<organism evidence="2 3">
    <name type="scientific">Turneriella parva (strain ATCC BAA-1111 / DSM 21527 / NCTC 11395 / H)</name>
    <name type="common">Leptospira parva</name>
    <dbReference type="NCBI Taxonomy" id="869212"/>
    <lineage>
        <taxon>Bacteria</taxon>
        <taxon>Pseudomonadati</taxon>
        <taxon>Spirochaetota</taxon>
        <taxon>Spirochaetia</taxon>
        <taxon>Leptospirales</taxon>
        <taxon>Leptospiraceae</taxon>
        <taxon>Turneriella</taxon>
    </lineage>
</organism>
<accession>I4B414</accession>
<sequence>MPRLFFMPKTLRHICLLVLTTGALSAQVESEQWRFKPQLGLWFGPVTPVPNTRIADVLTTSLGGGLFFRGNLPTNTLRTEIGFSYSYYTSRTVARLHSIPVYGALVYTLPINLPLSFYVKVGGGGNFLRNYPEGSKNWLPAGYLGFETSFPAGRLINIGVRADYFFVYEQYLSPPPNNPNYEIHNAHFLNFGLMVNFNLSR</sequence>
<dbReference type="STRING" id="869212.Turpa_1373"/>
<name>I4B414_TURPD</name>
<dbReference type="EMBL" id="CP002959">
    <property type="protein sequence ID" value="AFM12021.1"/>
    <property type="molecule type" value="Genomic_DNA"/>
</dbReference>
<dbReference type="Proteomes" id="UP000006048">
    <property type="component" value="Chromosome"/>
</dbReference>
<keyword evidence="3" id="KW-1185">Reference proteome</keyword>
<feature type="signal peptide" evidence="1">
    <location>
        <begin position="1"/>
        <end position="25"/>
    </location>
</feature>
<evidence type="ECO:0000256" key="1">
    <source>
        <dbReference type="SAM" id="SignalP"/>
    </source>
</evidence>
<evidence type="ECO:0000313" key="3">
    <source>
        <dbReference type="Proteomes" id="UP000006048"/>
    </source>
</evidence>
<protein>
    <recommendedName>
        <fullName evidence="4">Outer membrane protein beta-barrel domain-containing protein</fullName>
    </recommendedName>
</protein>